<dbReference type="EMBL" id="JACHID010000001">
    <property type="protein sequence ID" value="MBB5020841.1"/>
    <property type="molecule type" value="Genomic_DNA"/>
</dbReference>
<evidence type="ECO:0000256" key="1">
    <source>
        <dbReference type="ARBA" id="ARBA00022801"/>
    </source>
</evidence>
<dbReference type="InterPro" id="IPR050287">
    <property type="entry name" value="MTA/SAH_deaminase"/>
</dbReference>
<evidence type="ECO:0000313" key="3">
    <source>
        <dbReference type="EMBL" id="MBB5020841.1"/>
    </source>
</evidence>
<dbReference type="Gene3D" id="3.20.20.140">
    <property type="entry name" value="Metal-dependent hydrolases"/>
    <property type="match status" value="1"/>
</dbReference>
<evidence type="ECO:0000259" key="2">
    <source>
        <dbReference type="Pfam" id="PF01979"/>
    </source>
</evidence>
<protein>
    <submittedName>
        <fullName evidence="3">Cytosine/adenosine deaminase-related metal-dependent hydrolase</fullName>
    </submittedName>
</protein>
<dbReference type="PANTHER" id="PTHR43794">
    <property type="entry name" value="AMINOHYDROLASE SSNA-RELATED"/>
    <property type="match status" value="1"/>
</dbReference>
<feature type="domain" description="Amidohydrolase-related" evidence="2">
    <location>
        <begin position="198"/>
        <end position="320"/>
    </location>
</feature>
<keyword evidence="1 3" id="KW-0378">Hydrolase</keyword>
<dbReference type="Pfam" id="PF01979">
    <property type="entry name" value="Amidohydro_1"/>
    <property type="match status" value="1"/>
</dbReference>
<dbReference type="RefSeq" id="WP_183728378.1">
    <property type="nucleotide sequence ID" value="NZ_JACHID010000001.1"/>
</dbReference>
<sequence>MALTTLTAEAIFDGSQWVRQVGVDNGIICPLHDVSPWKSQHSRHIKGVLFPGFVNAHTHLDLYFELSSKPFHEWIHDLILQLTSNYNAQASVARSLHDHWMSGVRYIGDITRAPDGDYKSTGIQVRGFEEFIIGYPEIHPQRHYSPHSLYTVNSDFLRRFSRENRSRYQIHISESQAEFDYFCGNNNDFYRNYLCRYFRHSYKGRPQTPVSFLHELGLLDKRAVLVHMGTATEGDLQLVSSAGASIVTCPLSNQYLHNPPVDVSQLEALKIPWAIGTDGKCSRHKLDFLEDYHFLGQKIGYETAFAAATAGGAAVLGLADEYTLYGKTLEDVVVGFGSALNWQRVASAAEVW</sequence>
<reference evidence="3 4" key="1">
    <citation type="submission" date="2020-08" db="EMBL/GenBank/DDBJ databases">
        <title>Genomic Encyclopedia of Type Strains, Phase IV (KMG-IV): sequencing the most valuable type-strain genomes for metagenomic binning, comparative biology and taxonomic classification.</title>
        <authorList>
            <person name="Goeker M."/>
        </authorList>
    </citation>
    <scope>NUCLEOTIDE SEQUENCE [LARGE SCALE GENOMIC DNA]</scope>
    <source>
        <strain evidence="3 4">DSM 22071</strain>
    </source>
</reference>
<dbReference type="GO" id="GO:0016787">
    <property type="term" value="F:hydrolase activity"/>
    <property type="evidence" value="ECO:0007669"/>
    <property type="project" value="UniProtKB-KW"/>
</dbReference>
<gene>
    <name evidence="3" type="ORF">HNR37_000144</name>
</gene>
<comment type="caution">
    <text evidence="3">The sequence shown here is derived from an EMBL/GenBank/DDBJ whole genome shotgun (WGS) entry which is preliminary data.</text>
</comment>
<name>A0A7W7Y2F1_9BACT</name>
<dbReference type="InterPro" id="IPR032466">
    <property type="entry name" value="Metal_Hydrolase"/>
</dbReference>
<keyword evidence="4" id="KW-1185">Reference proteome</keyword>
<dbReference type="Proteomes" id="UP000528322">
    <property type="component" value="Unassembled WGS sequence"/>
</dbReference>
<dbReference type="InterPro" id="IPR006680">
    <property type="entry name" value="Amidohydro-rel"/>
</dbReference>
<dbReference type="AlphaFoldDB" id="A0A7W7Y2F1"/>
<dbReference type="PANTHER" id="PTHR43794:SF11">
    <property type="entry name" value="AMIDOHYDROLASE-RELATED DOMAIN-CONTAINING PROTEIN"/>
    <property type="match status" value="1"/>
</dbReference>
<organism evidence="3 4">
    <name type="scientific">Desulfurispira natronophila</name>
    <dbReference type="NCBI Taxonomy" id="682562"/>
    <lineage>
        <taxon>Bacteria</taxon>
        <taxon>Pseudomonadati</taxon>
        <taxon>Chrysiogenota</taxon>
        <taxon>Chrysiogenia</taxon>
        <taxon>Chrysiogenales</taxon>
        <taxon>Chrysiogenaceae</taxon>
        <taxon>Desulfurispira</taxon>
    </lineage>
</organism>
<evidence type="ECO:0000313" key="4">
    <source>
        <dbReference type="Proteomes" id="UP000528322"/>
    </source>
</evidence>
<dbReference type="SUPFAM" id="SSF51556">
    <property type="entry name" value="Metallo-dependent hydrolases"/>
    <property type="match status" value="1"/>
</dbReference>
<proteinExistence type="predicted"/>
<accession>A0A7W7Y2F1</accession>